<feature type="transmembrane region" description="Helical" evidence="2">
    <location>
        <begin position="27"/>
        <end position="45"/>
    </location>
</feature>
<keyword evidence="2" id="KW-0472">Membrane</keyword>
<dbReference type="Proteomes" id="UP000326780">
    <property type="component" value="Chromosome"/>
</dbReference>
<dbReference type="Pfam" id="PF11666">
    <property type="entry name" value="DUF2933"/>
    <property type="match status" value="1"/>
</dbReference>
<proteinExistence type="predicted"/>
<evidence type="ECO:0000256" key="2">
    <source>
        <dbReference type="SAM" id="Phobius"/>
    </source>
</evidence>
<keyword evidence="2" id="KW-1133">Transmembrane helix</keyword>
<gene>
    <name evidence="3" type="ORF">GFK26_03795</name>
</gene>
<protein>
    <submittedName>
        <fullName evidence="3">DUF2933 domain-containing protein</fullName>
    </submittedName>
</protein>
<reference evidence="3 4" key="1">
    <citation type="submission" date="2019-10" db="EMBL/GenBank/DDBJ databases">
        <title>Complete genome sequence of Variovorax paradoxus 5C-2.</title>
        <authorList>
            <person name="Gogoleva N.E."/>
            <person name="Balkin A.S."/>
        </authorList>
    </citation>
    <scope>NUCLEOTIDE SEQUENCE [LARGE SCALE GENOMIC DNA]</scope>
    <source>
        <strain evidence="3 4">5C-2</strain>
    </source>
</reference>
<feature type="region of interest" description="Disordered" evidence="1">
    <location>
        <begin position="51"/>
        <end position="77"/>
    </location>
</feature>
<dbReference type="AlphaFoldDB" id="A0A5Q0MD95"/>
<name>A0A5Q0MD95_VARPD</name>
<organism evidence="3 4">
    <name type="scientific">Variovorax paradoxus</name>
    <dbReference type="NCBI Taxonomy" id="34073"/>
    <lineage>
        <taxon>Bacteria</taxon>
        <taxon>Pseudomonadati</taxon>
        <taxon>Pseudomonadota</taxon>
        <taxon>Betaproteobacteria</taxon>
        <taxon>Burkholderiales</taxon>
        <taxon>Comamonadaceae</taxon>
        <taxon>Variovorax</taxon>
    </lineage>
</organism>
<dbReference type="InterPro" id="IPR021682">
    <property type="entry name" value="DUF2933"/>
</dbReference>
<accession>A0A5Q0MD95</accession>
<evidence type="ECO:0000256" key="1">
    <source>
        <dbReference type="SAM" id="MobiDB-lite"/>
    </source>
</evidence>
<keyword evidence="2" id="KW-0812">Transmembrane</keyword>
<evidence type="ECO:0000313" key="4">
    <source>
        <dbReference type="Proteomes" id="UP000326780"/>
    </source>
</evidence>
<sequence length="77" mass="8297">MIKVAVGLGAGLLVAYAALPEARAFIQAIAPFLLVLICPAAMLFMMKGMRDNNKDVTSKPRENEVVPGDRKTDPDKP</sequence>
<dbReference type="EMBL" id="CP045644">
    <property type="protein sequence ID" value="QFZ87476.1"/>
    <property type="molecule type" value="Genomic_DNA"/>
</dbReference>
<evidence type="ECO:0000313" key="3">
    <source>
        <dbReference type="EMBL" id="QFZ87476.1"/>
    </source>
</evidence>